<evidence type="ECO:0000256" key="1">
    <source>
        <dbReference type="SAM" id="Phobius"/>
    </source>
</evidence>
<accession>A0A382TJX7</accession>
<dbReference type="AlphaFoldDB" id="A0A382TJX7"/>
<protein>
    <recommendedName>
        <fullName evidence="3">ApbE family protein</fullName>
    </recommendedName>
</protein>
<organism evidence="2">
    <name type="scientific">marine metagenome</name>
    <dbReference type="NCBI Taxonomy" id="408172"/>
    <lineage>
        <taxon>unclassified sequences</taxon>
        <taxon>metagenomes</taxon>
        <taxon>ecological metagenomes</taxon>
    </lineage>
</organism>
<keyword evidence="1" id="KW-0812">Transmembrane</keyword>
<feature type="transmembrane region" description="Helical" evidence="1">
    <location>
        <begin position="6"/>
        <end position="23"/>
    </location>
</feature>
<evidence type="ECO:0008006" key="3">
    <source>
        <dbReference type="Google" id="ProtNLM"/>
    </source>
</evidence>
<name>A0A382TJX7_9ZZZZ</name>
<gene>
    <name evidence="2" type="ORF">METZ01_LOCUS374592</name>
</gene>
<evidence type="ECO:0000313" key="2">
    <source>
        <dbReference type="EMBL" id="SVD21738.1"/>
    </source>
</evidence>
<keyword evidence="1" id="KW-0472">Membrane</keyword>
<reference evidence="2" key="1">
    <citation type="submission" date="2018-05" db="EMBL/GenBank/DDBJ databases">
        <authorList>
            <person name="Lanie J.A."/>
            <person name="Ng W.-L."/>
            <person name="Kazmierczak K.M."/>
            <person name="Andrzejewski T.M."/>
            <person name="Davidsen T.M."/>
            <person name="Wayne K.J."/>
            <person name="Tettelin H."/>
            <person name="Glass J.I."/>
            <person name="Rusch D."/>
            <person name="Podicherti R."/>
            <person name="Tsui H.-C.T."/>
            <person name="Winkler M.E."/>
        </authorList>
    </citation>
    <scope>NUCLEOTIDE SEQUENCE</scope>
</reference>
<keyword evidence="1" id="KW-1133">Transmembrane helix</keyword>
<sequence length="58" mass="5944">MDIIIGIIILLFAILLMSIGVIFNDKPLSGSCGGNPDGSCSVCGGDINKCEGQLSDTN</sequence>
<dbReference type="EMBL" id="UINC01136773">
    <property type="protein sequence ID" value="SVD21738.1"/>
    <property type="molecule type" value="Genomic_DNA"/>
</dbReference>
<proteinExistence type="predicted"/>